<reference evidence="2" key="1">
    <citation type="journal article" date="2019" name="BMC Genomics">
        <title>A new reference genome for Sorghum bicolor reveals high levels of sequence similarity between sweet and grain genotypes: implications for the genetics of sugar metabolism.</title>
        <authorList>
            <person name="Cooper E.A."/>
            <person name="Brenton Z.W."/>
            <person name="Flinn B.S."/>
            <person name="Jenkins J."/>
            <person name="Shu S."/>
            <person name="Flowers D."/>
            <person name="Luo F."/>
            <person name="Wang Y."/>
            <person name="Xia P."/>
            <person name="Barry K."/>
            <person name="Daum C."/>
            <person name="Lipzen A."/>
            <person name="Yoshinaga Y."/>
            <person name="Schmutz J."/>
            <person name="Saski C."/>
            <person name="Vermerris W."/>
            <person name="Kresovich S."/>
        </authorList>
    </citation>
    <scope>NUCLEOTIDE SEQUENCE</scope>
</reference>
<evidence type="ECO:0008006" key="4">
    <source>
        <dbReference type="Google" id="ProtNLM"/>
    </source>
</evidence>
<accession>A0A921RVH7</accession>
<evidence type="ECO:0000256" key="1">
    <source>
        <dbReference type="SAM" id="SignalP"/>
    </source>
</evidence>
<protein>
    <recommendedName>
        <fullName evidence="4">Secreted protein</fullName>
    </recommendedName>
</protein>
<evidence type="ECO:0000313" key="3">
    <source>
        <dbReference type="Proteomes" id="UP000807115"/>
    </source>
</evidence>
<name>A0A921RVH7_SORBI</name>
<evidence type="ECO:0000313" key="2">
    <source>
        <dbReference type="EMBL" id="KAG0547193.1"/>
    </source>
</evidence>
<feature type="chain" id="PRO_5036770018" description="Secreted protein" evidence="1">
    <location>
        <begin position="17"/>
        <end position="76"/>
    </location>
</feature>
<comment type="caution">
    <text evidence="2">The sequence shown here is derived from an EMBL/GenBank/DDBJ whole genome shotgun (WGS) entry which is preliminary data.</text>
</comment>
<proteinExistence type="predicted"/>
<reference evidence="2" key="2">
    <citation type="submission" date="2020-10" db="EMBL/GenBank/DDBJ databases">
        <authorList>
            <person name="Cooper E.A."/>
            <person name="Brenton Z.W."/>
            <person name="Flinn B.S."/>
            <person name="Jenkins J."/>
            <person name="Shu S."/>
            <person name="Flowers D."/>
            <person name="Luo F."/>
            <person name="Wang Y."/>
            <person name="Xia P."/>
            <person name="Barry K."/>
            <person name="Daum C."/>
            <person name="Lipzen A."/>
            <person name="Yoshinaga Y."/>
            <person name="Schmutz J."/>
            <person name="Saski C."/>
            <person name="Vermerris W."/>
            <person name="Kresovich S."/>
        </authorList>
    </citation>
    <scope>NUCLEOTIDE SEQUENCE</scope>
</reference>
<dbReference type="AlphaFoldDB" id="A0A921RVH7"/>
<dbReference type="Proteomes" id="UP000807115">
    <property type="component" value="Chromosome 1"/>
</dbReference>
<gene>
    <name evidence="2" type="ORF">BDA96_01G058500</name>
</gene>
<sequence>MRFVLLLVVHISVSLSLPSTSHSCRSSKLAMFFLSIYPFPSIDHWFLRCHSLFGSSSLQIPGRISLLAAITSFDIF</sequence>
<dbReference type="EMBL" id="CM027680">
    <property type="protein sequence ID" value="KAG0547193.1"/>
    <property type="molecule type" value="Genomic_DNA"/>
</dbReference>
<organism evidence="2 3">
    <name type="scientific">Sorghum bicolor</name>
    <name type="common">Sorghum</name>
    <name type="synonym">Sorghum vulgare</name>
    <dbReference type="NCBI Taxonomy" id="4558"/>
    <lineage>
        <taxon>Eukaryota</taxon>
        <taxon>Viridiplantae</taxon>
        <taxon>Streptophyta</taxon>
        <taxon>Embryophyta</taxon>
        <taxon>Tracheophyta</taxon>
        <taxon>Spermatophyta</taxon>
        <taxon>Magnoliopsida</taxon>
        <taxon>Liliopsida</taxon>
        <taxon>Poales</taxon>
        <taxon>Poaceae</taxon>
        <taxon>PACMAD clade</taxon>
        <taxon>Panicoideae</taxon>
        <taxon>Andropogonodae</taxon>
        <taxon>Andropogoneae</taxon>
        <taxon>Sorghinae</taxon>
        <taxon>Sorghum</taxon>
    </lineage>
</organism>
<feature type="signal peptide" evidence="1">
    <location>
        <begin position="1"/>
        <end position="16"/>
    </location>
</feature>
<keyword evidence="1" id="KW-0732">Signal</keyword>